<dbReference type="AlphaFoldDB" id="A0A158Q383"/>
<proteinExistence type="predicted"/>
<protein>
    <submittedName>
        <fullName evidence="4">Spaetzle domain-containing protein</fullName>
    </submittedName>
</protein>
<dbReference type="PANTHER" id="PTHR33995:SF7">
    <property type="entry name" value="BURSICON SUBUNIT ALPHA-RELATED"/>
    <property type="match status" value="1"/>
</dbReference>
<reference evidence="1 3" key="2">
    <citation type="submission" date="2018-11" db="EMBL/GenBank/DDBJ databases">
        <authorList>
            <consortium name="Pathogen Informatics"/>
        </authorList>
    </citation>
    <scope>NUCLEOTIDE SEQUENCE [LARGE SCALE GENOMIC DNA]</scope>
</reference>
<evidence type="ECO:0000313" key="4">
    <source>
        <dbReference type="WBParaSite" id="DME_0000185101-mRNA-1"/>
    </source>
</evidence>
<sequence>MQRNNTKEECRRLSQQELVKELKQKGTYNPDLMAWDVRGIIRFFDRSIVDQYERQSKNIPNDEESREHNIYTLERILAELNLDCNIHSPSVTARLQNLTAAVARRSVISPSIRIAENDQRFKRQVVHQLLQSLHAPESSNSETKEENLSVKKQKLIGSVHTVPFGCDKRGGEEDGYLRLCSACQAIRRLPNAFFPPFINEVVCDDDKACLYFYDFPHGKCKQKHMNFVVLKNVGTDECQIWQKFNLNVRVSCECFVGMFAFFFKKIKFLVEMELIKLVIR</sequence>
<dbReference type="Proteomes" id="UP000274756">
    <property type="component" value="Unassembled WGS sequence"/>
</dbReference>
<reference evidence="4" key="1">
    <citation type="submission" date="2016-04" db="UniProtKB">
        <authorList>
            <consortium name="WormBaseParasite"/>
        </authorList>
    </citation>
    <scope>IDENTIFICATION</scope>
</reference>
<gene>
    <name evidence="1" type="ORF">DME_LOCUS6211</name>
</gene>
<dbReference type="PANTHER" id="PTHR33995">
    <property type="entry name" value="PROTEIN CBG18546"/>
    <property type="match status" value="1"/>
</dbReference>
<organism evidence="2 4">
    <name type="scientific">Dracunculus medinensis</name>
    <name type="common">Guinea worm</name>
    <dbReference type="NCBI Taxonomy" id="318479"/>
    <lineage>
        <taxon>Eukaryota</taxon>
        <taxon>Metazoa</taxon>
        <taxon>Ecdysozoa</taxon>
        <taxon>Nematoda</taxon>
        <taxon>Chromadorea</taxon>
        <taxon>Rhabditida</taxon>
        <taxon>Spirurina</taxon>
        <taxon>Dracunculoidea</taxon>
        <taxon>Dracunculidae</taxon>
        <taxon>Dracunculus</taxon>
    </lineage>
</organism>
<evidence type="ECO:0000313" key="3">
    <source>
        <dbReference type="Proteomes" id="UP000274756"/>
    </source>
</evidence>
<dbReference type="OrthoDB" id="5914460at2759"/>
<dbReference type="WBParaSite" id="DME_0000185101-mRNA-1">
    <property type="protein sequence ID" value="DME_0000185101-mRNA-1"/>
    <property type="gene ID" value="DME_0000185101"/>
</dbReference>
<dbReference type="EMBL" id="UYYG01001155">
    <property type="protein sequence ID" value="VDN56238.1"/>
    <property type="molecule type" value="Genomic_DNA"/>
</dbReference>
<accession>A0A158Q383</accession>
<keyword evidence="3" id="KW-1185">Reference proteome</keyword>
<name>A0A158Q383_DRAME</name>
<evidence type="ECO:0000313" key="1">
    <source>
        <dbReference type="EMBL" id="VDN56238.1"/>
    </source>
</evidence>
<dbReference type="SUPFAM" id="SSF57501">
    <property type="entry name" value="Cystine-knot cytokines"/>
    <property type="match status" value="1"/>
</dbReference>
<dbReference type="Proteomes" id="UP000038040">
    <property type="component" value="Unplaced"/>
</dbReference>
<dbReference type="InterPro" id="IPR029034">
    <property type="entry name" value="Cystine-knot_cytokine"/>
</dbReference>
<evidence type="ECO:0000313" key="2">
    <source>
        <dbReference type="Proteomes" id="UP000038040"/>
    </source>
</evidence>